<accession>A0ABR2HJF7</accession>
<protein>
    <recommendedName>
        <fullName evidence="5">LIM zinc-binding domain-containing protein</fullName>
    </recommendedName>
</protein>
<proteinExistence type="predicted"/>
<evidence type="ECO:0000256" key="3">
    <source>
        <dbReference type="PROSITE-ProRule" id="PRU00125"/>
    </source>
</evidence>
<comment type="caution">
    <text evidence="6">The sequence shown here is derived from an EMBL/GenBank/DDBJ whole genome shotgun (WGS) entry which is preliminary data.</text>
</comment>
<keyword evidence="3" id="KW-0440">LIM domain</keyword>
<keyword evidence="2 3" id="KW-0862">Zinc</keyword>
<dbReference type="EMBL" id="JAPFFF010000027">
    <property type="protein sequence ID" value="KAK8848010.1"/>
    <property type="molecule type" value="Genomic_DNA"/>
</dbReference>
<feature type="compositionally biased region" description="Polar residues" evidence="4">
    <location>
        <begin position="77"/>
        <end position="104"/>
    </location>
</feature>
<evidence type="ECO:0000256" key="4">
    <source>
        <dbReference type="SAM" id="MobiDB-lite"/>
    </source>
</evidence>
<evidence type="ECO:0000256" key="1">
    <source>
        <dbReference type="ARBA" id="ARBA00022723"/>
    </source>
</evidence>
<feature type="region of interest" description="Disordered" evidence="4">
    <location>
        <begin position="75"/>
        <end position="104"/>
    </location>
</feature>
<dbReference type="Pfam" id="PF00644">
    <property type="entry name" value="PARP"/>
    <property type="match status" value="1"/>
</dbReference>
<evidence type="ECO:0000259" key="5">
    <source>
        <dbReference type="PROSITE" id="PS50023"/>
    </source>
</evidence>
<keyword evidence="1 3" id="KW-0479">Metal-binding</keyword>
<dbReference type="Proteomes" id="UP001470230">
    <property type="component" value="Unassembled WGS sequence"/>
</dbReference>
<keyword evidence="7" id="KW-1185">Reference proteome</keyword>
<dbReference type="Gene3D" id="3.90.228.10">
    <property type="match status" value="1"/>
</dbReference>
<reference evidence="6 7" key="1">
    <citation type="submission" date="2024-04" db="EMBL/GenBank/DDBJ databases">
        <title>Tritrichomonas musculus Genome.</title>
        <authorList>
            <person name="Alves-Ferreira E."/>
            <person name="Grigg M."/>
            <person name="Lorenzi H."/>
            <person name="Galac M."/>
        </authorList>
    </citation>
    <scope>NUCLEOTIDE SEQUENCE [LARGE SCALE GENOMIC DNA]</scope>
    <source>
        <strain evidence="6 7">EAF2021</strain>
    </source>
</reference>
<dbReference type="InterPro" id="IPR001781">
    <property type="entry name" value="Znf_LIM"/>
</dbReference>
<dbReference type="PROSITE" id="PS50023">
    <property type="entry name" value="LIM_DOMAIN_2"/>
    <property type="match status" value="1"/>
</dbReference>
<dbReference type="SUPFAM" id="SSF56399">
    <property type="entry name" value="ADP-ribosylation"/>
    <property type="match status" value="1"/>
</dbReference>
<evidence type="ECO:0000256" key="2">
    <source>
        <dbReference type="ARBA" id="ARBA00022833"/>
    </source>
</evidence>
<evidence type="ECO:0000313" key="7">
    <source>
        <dbReference type="Proteomes" id="UP001470230"/>
    </source>
</evidence>
<dbReference type="PROSITE" id="PS00478">
    <property type="entry name" value="LIM_DOMAIN_1"/>
    <property type="match status" value="1"/>
</dbReference>
<feature type="domain" description="LIM zinc-binding" evidence="5">
    <location>
        <begin position="160"/>
        <end position="225"/>
    </location>
</feature>
<name>A0ABR2HJF7_9EUKA</name>
<gene>
    <name evidence="6" type="ORF">M9Y10_019062</name>
</gene>
<dbReference type="Gene3D" id="2.10.110.10">
    <property type="entry name" value="Cysteine Rich Protein"/>
    <property type="match status" value="1"/>
</dbReference>
<dbReference type="InterPro" id="IPR012317">
    <property type="entry name" value="Poly(ADP-ribose)pol_cat_dom"/>
</dbReference>
<evidence type="ECO:0000313" key="6">
    <source>
        <dbReference type="EMBL" id="KAK8848010.1"/>
    </source>
</evidence>
<dbReference type="SMART" id="SM00132">
    <property type="entry name" value="LIM"/>
    <property type="match status" value="1"/>
</dbReference>
<sequence length="791" mass="91400">MSNDDLLRNINILINEKPKMLVKLAINQVKDHIFDAIHLEKFYDIDYDKYAQQIIDDSKLPDNKKNEVRKKFPNFAGETTANIDNDNSSIENHSTENNQSPNSVQIKADMYLNPEKYKTAAEVKLNPLDTFQTSNPNLVNSNSNIYNDLIKNPIVWQKNINCIKCEQPTDENDRVYYSGYPYHKHCVKCMNCEKVFDSTCKLQDFVCITKGLFLCRQHYNDYQSSQQLSVANSDEYHKQNKKNFVKEIFDSPLLSTEIINNMQGEDDFITPNIIEDSIPINLPYDNFIPTVTLKFDLLPSEIDFSELEDLLGDEIVILGVEKGCTLLKIAFLQIKKLGKKAIDKVKNFVSDIKTKLKSTVGKSVIGNLVDEPLINVPDNQKIQEEYNKPSLNLLQNTYELNEIELEDIKEEVLSNLHKEKTKKNWKFLFNHEDIFKQVEKQIREDIINNEFEMIIVAQTVIANRNIEKFETIKNNIPASRRKVAYLYHGTKLDYHQSIVKEHFKMPGQDEMTHFLDSGFYGKGIYSTENLFYASMYANGYCFLNFNQKTHVFCCLSVYDTMNVGECLDMSHSGKKIGPAITSSYGINHAIVGSSTGFTPIKATDKEKNYLSAEEFVFPNKYQIIPVYSFTVMRKDHFILWKDDNIDNSENSNYFKDLSKKMEVNVYSKNSVNDALNLIRKKKKNMFKLITNAGKDLNGKDLIIEARKIIGSNFVCLVFASNIGHYQWIKEMENVLFTVAPSDFKRFCELNLNEKEVLEFVSSLEDHFGFQFKINKNDLLRFPTASKSYYTG</sequence>
<dbReference type="CDD" id="cd08368">
    <property type="entry name" value="LIM"/>
    <property type="match status" value="1"/>
</dbReference>
<organism evidence="6 7">
    <name type="scientific">Tritrichomonas musculus</name>
    <dbReference type="NCBI Taxonomy" id="1915356"/>
    <lineage>
        <taxon>Eukaryota</taxon>
        <taxon>Metamonada</taxon>
        <taxon>Parabasalia</taxon>
        <taxon>Tritrichomonadida</taxon>
        <taxon>Tritrichomonadidae</taxon>
        <taxon>Tritrichomonas</taxon>
    </lineage>
</organism>